<keyword evidence="2 7" id="KW-0813">Transport</keyword>
<dbReference type="InterPro" id="IPR008969">
    <property type="entry name" value="CarboxyPept-like_regulatory"/>
</dbReference>
<dbReference type="Pfam" id="PF13620">
    <property type="entry name" value="CarboxypepD_reg"/>
    <property type="match status" value="1"/>
</dbReference>
<feature type="compositionally biased region" description="Polar residues" evidence="8">
    <location>
        <begin position="855"/>
        <end position="866"/>
    </location>
</feature>
<dbReference type="PROSITE" id="PS52016">
    <property type="entry name" value="TONB_DEPENDENT_REC_3"/>
    <property type="match status" value="1"/>
</dbReference>
<keyword evidence="6 7" id="KW-0998">Cell outer membrane</keyword>
<dbReference type="InterPro" id="IPR012910">
    <property type="entry name" value="Plug_dom"/>
</dbReference>
<feature type="region of interest" description="Disordered" evidence="8">
    <location>
        <begin position="835"/>
        <end position="866"/>
    </location>
</feature>
<keyword evidence="13" id="KW-1185">Reference proteome</keyword>
<comment type="caution">
    <text evidence="12">The sequence shown here is derived from an EMBL/GenBank/DDBJ whole genome shotgun (WGS) entry which is preliminary data.</text>
</comment>
<dbReference type="Pfam" id="PF14905">
    <property type="entry name" value="OMP_b-brl_3"/>
    <property type="match status" value="1"/>
</dbReference>
<protein>
    <submittedName>
        <fullName evidence="12">TonB-dependent receptor</fullName>
    </submittedName>
</protein>
<evidence type="ECO:0000256" key="3">
    <source>
        <dbReference type="ARBA" id="ARBA00022452"/>
    </source>
</evidence>
<dbReference type="SUPFAM" id="SSF56935">
    <property type="entry name" value="Porins"/>
    <property type="match status" value="1"/>
</dbReference>
<name>A0ABS8ANW7_9BACT</name>
<evidence type="ECO:0000259" key="11">
    <source>
        <dbReference type="Pfam" id="PF14905"/>
    </source>
</evidence>
<evidence type="ECO:0000256" key="9">
    <source>
        <dbReference type="SAM" id="SignalP"/>
    </source>
</evidence>
<accession>A0ABS8ANW7</accession>
<dbReference type="SUPFAM" id="SSF49464">
    <property type="entry name" value="Carboxypeptidase regulatory domain-like"/>
    <property type="match status" value="1"/>
</dbReference>
<keyword evidence="12" id="KW-0675">Receptor</keyword>
<dbReference type="Gene3D" id="2.40.170.20">
    <property type="entry name" value="TonB-dependent receptor, beta-barrel domain"/>
    <property type="match status" value="1"/>
</dbReference>
<evidence type="ECO:0000256" key="1">
    <source>
        <dbReference type="ARBA" id="ARBA00004571"/>
    </source>
</evidence>
<keyword evidence="5 7" id="KW-0472">Membrane</keyword>
<gene>
    <name evidence="12" type="ORF">LGH74_05015</name>
</gene>
<evidence type="ECO:0000256" key="6">
    <source>
        <dbReference type="ARBA" id="ARBA00023237"/>
    </source>
</evidence>
<keyword evidence="3 7" id="KW-1134">Transmembrane beta strand</keyword>
<dbReference type="EMBL" id="JAJADR010000001">
    <property type="protein sequence ID" value="MCB2407328.1"/>
    <property type="molecule type" value="Genomic_DNA"/>
</dbReference>
<evidence type="ECO:0000313" key="13">
    <source>
        <dbReference type="Proteomes" id="UP001165296"/>
    </source>
</evidence>
<dbReference type="Pfam" id="PF07715">
    <property type="entry name" value="Plug"/>
    <property type="match status" value="1"/>
</dbReference>
<dbReference type="Proteomes" id="UP001165296">
    <property type="component" value="Unassembled WGS sequence"/>
</dbReference>
<evidence type="ECO:0000256" key="2">
    <source>
        <dbReference type="ARBA" id="ARBA00022448"/>
    </source>
</evidence>
<dbReference type="InterPro" id="IPR037066">
    <property type="entry name" value="Plug_dom_sf"/>
</dbReference>
<comment type="similarity">
    <text evidence="7">Belongs to the TonB-dependent receptor family.</text>
</comment>
<dbReference type="Gene3D" id="2.60.40.1120">
    <property type="entry name" value="Carboxypeptidase-like, regulatory domain"/>
    <property type="match status" value="1"/>
</dbReference>
<feature type="region of interest" description="Disordered" evidence="8">
    <location>
        <begin position="20"/>
        <end position="68"/>
    </location>
</feature>
<keyword evidence="9" id="KW-0732">Signal</keyword>
<comment type="subcellular location">
    <subcellularLocation>
        <location evidence="1 7">Cell outer membrane</location>
        <topology evidence="1 7">Multi-pass membrane protein</topology>
    </subcellularLocation>
</comment>
<dbReference type="InterPro" id="IPR041700">
    <property type="entry name" value="OMP_b-brl_3"/>
</dbReference>
<dbReference type="PANTHER" id="PTHR40980:SF4">
    <property type="entry name" value="TONB-DEPENDENT RECEPTOR-LIKE BETA-BARREL DOMAIN-CONTAINING PROTEIN"/>
    <property type="match status" value="1"/>
</dbReference>
<evidence type="ECO:0000256" key="7">
    <source>
        <dbReference type="PROSITE-ProRule" id="PRU01360"/>
    </source>
</evidence>
<organism evidence="12 13">
    <name type="scientific">Hymenobacter lucidus</name>
    <dbReference type="NCBI Taxonomy" id="2880930"/>
    <lineage>
        <taxon>Bacteria</taxon>
        <taxon>Pseudomonadati</taxon>
        <taxon>Bacteroidota</taxon>
        <taxon>Cytophagia</taxon>
        <taxon>Cytophagales</taxon>
        <taxon>Hymenobacteraceae</taxon>
        <taxon>Hymenobacter</taxon>
    </lineage>
</organism>
<evidence type="ECO:0000256" key="4">
    <source>
        <dbReference type="ARBA" id="ARBA00022692"/>
    </source>
</evidence>
<feature type="signal peptide" evidence="9">
    <location>
        <begin position="1"/>
        <end position="19"/>
    </location>
</feature>
<evidence type="ECO:0000256" key="8">
    <source>
        <dbReference type="SAM" id="MobiDB-lite"/>
    </source>
</evidence>
<evidence type="ECO:0000256" key="5">
    <source>
        <dbReference type="ARBA" id="ARBA00023136"/>
    </source>
</evidence>
<feature type="chain" id="PRO_5047173921" evidence="9">
    <location>
        <begin position="20"/>
        <end position="866"/>
    </location>
</feature>
<dbReference type="PANTHER" id="PTHR40980">
    <property type="entry name" value="PLUG DOMAIN-CONTAINING PROTEIN"/>
    <property type="match status" value="1"/>
</dbReference>
<proteinExistence type="inferred from homology"/>
<keyword evidence="4 7" id="KW-0812">Transmembrane</keyword>
<feature type="compositionally biased region" description="Low complexity" evidence="8">
    <location>
        <begin position="35"/>
        <end position="59"/>
    </location>
</feature>
<feature type="domain" description="TonB-dependent receptor plug" evidence="10">
    <location>
        <begin position="169"/>
        <end position="262"/>
    </location>
</feature>
<evidence type="ECO:0000313" key="12">
    <source>
        <dbReference type="EMBL" id="MCB2407328.1"/>
    </source>
</evidence>
<dbReference type="InterPro" id="IPR039426">
    <property type="entry name" value="TonB-dep_rcpt-like"/>
</dbReference>
<sequence length="866" mass="92956">MKSQLLCLALVAVPGLVFAQNQPRPEGRPASATDGRPATGPAGRPAGAPAEAQPAAVPGRGKLTGTVLDAGNKQPVPFATVALLSAATGKPVDGTVADDKGKFTLSGVATGSYTVQVSFIGYKSLEKPGVTFTEQGETVGLGTLTLESTAQQLKEVVVEGQRALIEEKVDRTVYNAEQDQTTRGGDATDVLKRVPLLSVDLDGNVSLRGSSNIKVLINNKPSTITASNVADALKQIPADQIKSVEVITSPSAKYDAEGSGGIINIITKKDNLQGKTLDVRGSAGFRSADLGLNAGYRVGKMGFSLGGGGRAGYNTPGSFSNTQLTTDPLDGSQRLTTQQADTRRAQFGGRYNLGWDYDINKQSSLALGAQLGIRNGRNYQDGLLTQTYEGGALQASSLRNVQVTDKTNNLDLSLNYTHLFAQPQHEFSLLTLYSRTNATNDFTNALLSSGEAVTARLKNQNDSYNQEVTVQADYQVPIGKSQLVELGGKDIMRRVRSQYTYLAADGPDGAFLPLTSSSLSNVFTYNQNVAAAYVSYTLSFLKSYSLKAGARYEHTTIDADFQTNETVTLPSYGVLVPSVNLSRKLANGNVLKAAYNRRIQRPSLQFLNPNLQAANPLNVTQGNPLLRPEYTNSFELSYSTFLKGTTLNFSAFARNTEGSIQAVRSVLGGDTLRTTYANIGNENAYGINVFANVNIAGKLSLSGGPDLYYAVLRNNVSDPLYNAGNEGWVVSGRLFGSYNFTKNWGLQFFGFYRGRQVQLQGYQSGFGVYSLGLKRDLWDKKASLGFGVDNFLNPKYQLRSEVVSPLVTQNSVNTMQMLGFRANFSYRIGKLTAGPTRRKKSVNNDDLKSGGEGTETPTAQPSGGRP</sequence>
<dbReference type="Gene3D" id="2.170.130.10">
    <property type="entry name" value="TonB-dependent receptor, plug domain"/>
    <property type="match status" value="1"/>
</dbReference>
<reference evidence="12" key="1">
    <citation type="submission" date="2021-10" db="EMBL/GenBank/DDBJ databases">
        <authorList>
            <person name="Dean J.D."/>
            <person name="Kim M.K."/>
            <person name="Newey C.N."/>
            <person name="Stoker T.S."/>
            <person name="Thompson D.W."/>
            <person name="Grose J.H."/>
        </authorList>
    </citation>
    <scope>NUCLEOTIDE SEQUENCE</scope>
    <source>
        <strain evidence="12">BT178</strain>
    </source>
</reference>
<feature type="domain" description="Outer membrane protein beta-barrel" evidence="11">
    <location>
        <begin position="418"/>
        <end position="826"/>
    </location>
</feature>
<evidence type="ECO:0000259" key="10">
    <source>
        <dbReference type="Pfam" id="PF07715"/>
    </source>
</evidence>
<dbReference type="InterPro" id="IPR036942">
    <property type="entry name" value="Beta-barrel_TonB_sf"/>
</dbReference>